<dbReference type="EMBL" id="JAGINW010000001">
    <property type="protein sequence ID" value="MBP2320443.1"/>
    <property type="molecule type" value="Genomic_DNA"/>
</dbReference>
<accession>A0ABS4T7T1</accession>
<protein>
    <submittedName>
        <fullName evidence="1">Uncharacterized protein</fullName>
    </submittedName>
</protein>
<evidence type="ECO:0000313" key="2">
    <source>
        <dbReference type="Proteomes" id="UP001519332"/>
    </source>
</evidence>
<sequence>MLDLYQLDLDEIAFALSDQTDYEHRWLINPDTGEVAFWSSDTGIDGETLVDLDELDELPIDPLPSYIWYQDMADFAELVDDERARRRLTRAIEGRRGAFRRFKDELHEEFPNLLPAWYAFRDSRARRRAVEWLADNSLIENDAASQYLTEHPDPDLP</sequence>
<organism evidence="1 2">
    <name type="scientific">Kibdelosporangium banguiense</name>
    <dbReference type="NCBI Taxonomy" id="1365924"/>
    <lineage>
        <taxon>Bacteria</taxon>
        <taxon>Bacillati</taxon>
        <taxon>Actinomycetota</taxon>
        <taxon>Actinomycetes</taxon>
        <taxon>Pseudonocardiales</taxon>
        <taxon>Pseudonocardiaceae</taxon>
        <taxon>Kibdelosporangium</taxon>
    </lineage>
</organism>
<gene>
    <name evidence="1" type="ORF">JOF56_000828</name>
</gene>
<dbReference type="RefSeq" id="WP_209634599.1">
    <property type="nucleotide sequence ID" value="NZ_JAGINW010000001.1"/>
</dbReference>
<comment type="caution">
    <text evidence="1">The sequence shown here is derived from an EMBL/GenBank/DDBJ whole genome shotgun (WGS) entry which is preliminary data.</text>
</comment>
<reference evidence="1 2" key="1">
    <citation type="submission" date="2021-03" db="EMBL/GenBank/DDBJ databases">
        <title>Sequencing the genomes of 1000 actinobacteria strains.</title>
        <authorList>
            <person name="Klenk H.-P."/>
        </authorList>
    </citation>
    <scope>NUCLEOTIDE SEQUENCE [LARGE SCALE GENOMIC DNA]</scope>
    <source>
        <strain evidence="1 2">DSM 46670</strain>
    </source>
</reference>
<name>A0ABS4T7T1_9PSEU</name>
<dbReference type="Pfam" id="PF03682">
    <property type="entry name" value="UPF0158"/>
    <property type="match status" value="1"/>
</dbReference>
<proteinExistence type="predicted"/>
<dbReference type="InterPro" id="IPR005361">
    <property type="entry name" value="UPF0158"/>
</dbReference>
<dbReference type="Proteomes" id="UP001519332">
    <property type="component" value="Unassembled WGS sequence"/>
</dbReference>
<keyword evidence="2" id="KW-1185">Reference proteome</keyword>
<evidence type="ECO:0000313" key="1">
    <source>
        <dbReference type="EMBL" id="MBP2320443.1"/>
    </source>
</evidence>